<proteinExistence type="predicted"/>
<evidence type="ECO:0000313" key="2">
    <source>
        <dbReference type="EMBL" id="HIZ35774.1"/>
    </source>
</evidence>
<feature type="region of interest" description="Disordered" evidence="1">
    <location>
        <begin position="331"/>
        <end position="366"/>
    </location>
</feature>
<reference evidence="2" key="2">
    <citation type="submission" date="2021-04" db="EMBL/GenBank/DDBJ databases">
        <authorList>
            <person name="Gilroy R."/>
        </authorList>
    </citation>
    <scope>NUCLEOTIDE SEQUENCE</scope>
    <source>
        <strain evidence="2">ChiGjej4B4-7305</strain>
    </source>
</reference>
<reference evidence="2" key="1">
    <citation type="journal article" date="2021" name="PeerJ">
        <title>Extensive microbial diversity within the chicken gut microbiome revealed by metagenomics and culture.</title>
        <authorList>
            <person name="Gilroy R."/>
            <person name="Ravi A."/>
            <person name="Getino M."/>
            <person name="Pursley I."/>
            <person name="Horton D.L."/>
            <person name="Alikhan N.F."/>
            <person name="Baker D."/>
            <person name="Gharbi K."/>
            <person name="Hall N."/>
            <person name="Watson M."/>
            <person name="Adriaenssens E.M."/>
            <person name="Foster-Nyarko E."/>
            <person name="Jarju S."/>
            <person name="Secka A."/>
            <person name="Antonio M."/>
            <person name="Oren A."/>
            <person name="Chaudhuri R.R."/>
            <person name="La Ragione R."/>
            <person name="Hildebrand F."/>
            <person name="Pallen M.J."/>
        </authorList>
    </citation>
    <scope>NUCLEOTIDE SEQUENCE</scope>
    <source>
        <strain evidence="2">ChiGjej4B4-7305</strain>
    </source>
</reference>
<evidence type="ECO:0000256" key="1">
    <source>
        <dbReference type="SAM" id="MobiDB-lite"/>
    </source>
</evidence>
<dbReference type="AlphaFoldDB" id="A0A9D2EDP3"/>
<accession>A0A9D2EDP3</accession>
<protein>
    <recommendedName>
        <fullName evidence="4">Transcriptional regulator</fullName>
    </recommendedName>
</protein>
<comment type="caution">
    <text evidence="2">The sequence shown here is derived from an EMBL/GenBank/DDBJ whole genome shotgun (WGS) entry which is preliminary data.</text>
</comment>
<dbReference type="InterPro" id="IPR043128">
    <property type="entry name" value="Rev_trsase/Diguanyl_cyclase"/>
</dbReference>
<dbReference type="Proteomes" id="UP000824037">
    <property type="component" value="Unassembled WGS sequence"/>
</dbReference>
<name>A0A9D2EDP3_9MICO</name>
<evidence type="ECO:0008006" key="4">
    <source>
        <dbReference type="Google" id="ProtNLM"/>
    </source>
</evidence>
<organism evidence="2 3">
    <name type="scientific">Candidatus Ruania gallistercoris</name>
    <dbReference type="NCBI Taxonomy" id="2838746"/>
    <lineage>
        <taxon>Bacteria</taxon>
        <taxon>Bacillati</taxon>
        <taxon>Actinomycetota</taxon>
        <taxon>Actinomycetes</taxon>
        <taxon>Micrococcales</taxon>
        <taxon>Ruaniaceae</taxon>
        <taxon>Ruania</taxon>
    </lineage>
</organism>
<dbReference type="EMBL" id="DXBY01000141">
    <property type="protein sequence ID" value="HIZ35774.1"/>
    <property type="molecule type" value="Genomic_DNA"/>
</dbReference>
<sequence>MSRQRSGPALEDVTVGVVGADNFLHRVAEVARAEVRAPYRLVTASEAGASSAQGQVLRIAQSVDVLLFSGPLPYDVAMAGEPLPVPATFVPLGGVALPIALLHGALTDTVDTKRLSIDSVNTREVRETYAELELPMEAVHVIEYHESVSPEQFFDFHAEHYRAGRTSGAITTVPTVAEWLTEAGIPNLTMAPAPLTLRNALRTARLLASGARMDDSRIAIVIVRLPATALPNRTSSSNYWFQELKLFLHRTLLHEARRMDAAVLQRDEQSFLVITTMGSLRAGTDDLRRAPFLAKVSADLGIDTEVGIGLGRTTLQAEENAQDALNLSSERPGDRAYLIGGPGGPISLPAYPDHEPEETPPPVPDQKNETLRQIVEALDGEGDSNRVVDAERVAKLQGVTLRTARRTLHTLVDAGLAWPMPPARQQKVGRPPVRYQLLDERLDSPN</sequence>
<evidence type="ECO:0000313" key="3">
    <source>
        <dbReference type="Proteomes" id="UP000824037"/>
    </source>
</evidence>
<gene>
    <name evidence="2" type="ORF">H9815_08345</name>
</gene>
<dbReference type="Gene3D" id="3.30.70.270">
    <property type="match status" value="1"/>
</dbReference>